<evidence type="ECO:0000256" key="6">
    <source>
        <dbReference type="ARBA" id="ARBA00022989"/>
    </source>
</evidence>
<keyword evidence="3 10" id="KW-1003">Cell membrane</keyword>
<proteinExistence type="inferred from homology"/>
<keyword evidence="12" id="KW-1185">Reference proteome</keyword>
<reference evidence="12" key="1">
    <citation type="submission" date="2015-07" db="EMBL/GenBank/DDBJ databases">
        <title>Near-Complete Genome Sequence of the Cellulolytic Bacterium Bacteroides (Pseudobacteroides) cellulosolvens ATCC 35603.</title>
        <authorList>
            <person name="Dassa B."/>
            <person name="Utturkar S.M."/>
            <person name="Klingeman D.M."/>
            <person name="Hurt R.A."/>
            <person name="Keller M."/>
            <person name="Xu J."/>
            <person name="Reddy Y.H.K."/>
            <person name="Borovok I."/>
            <person name="Grinberg I.R."/>
            <person name="Lamed R."/>
            <person name="Zhivin O."/>
            <person name="Bayer E.A."/>
            <person name="Brown S.D."/>
        </authorList>
    </citation>
    <scope>NUCLEOTIDE SEQUENCE [LARGE SCALE GENOMIC DNA]</scope>
    <source>
        <strain evidence="12">DSM 2933</strain>
    </source>
</reference>
<keyword evidence="4 10" id="KW-0169">Cobalamin biosynthesis</keyword>
<dbReference type="HAMAP" id="MF_00330">
    <property type="entry name" value="CbiN"/>
    <property type="match status" value="1"/>
</dbReference>
<comment type="function">
    <text evidence="10">Part of the energy-coupling factor (ECF) transporter complex CbiMNOQ involved in cobalt import.</text>
</comment>
<dbReference type="InterPro" id="IPR003705">
    <property type="entry name" value="CbiN"/>
</dbReference>
<evidence type="ECO:0000256" key="3">
    <source>
        <dbReference type="ARBA" id="ARBA00022475"/>
    </source>
</evidence>
<sequence precursor="true">MTTSTKTVKGKKEIWKTNIILLLLVAVITLVPFVLQKHGDFLGTDDKAEKTITEIKPDYNPWFESVWTPPSGEIESLLFALQAGVGCLIIGYYIGYVRGRTKKEDKT</sequence>
<comment type="pathway">
    <text evidence="10">Cofactor biosynthesis; adenosylcobalamin biosynthesis.</text>
</comment>
<dbReference type="eggNOG" id="COG1930">
    <property type="taxonomic scope" value="Bacteria"/>
</dbReference>
<name>A0A0L6JRJ5_9FIRM</name>
<evidence type="ECO:0000256" key="8">
    <source>
        <dbReference type="ARBA" id="ARBA00023136"/>
    </source>
</evidence>
<evidence type="ECO:0000256" key="1">
    <source>
        <dbReference type="ARBA" id="ARBA00022426"/>
    </source>
</evidence>
<evidence type="ECO:0000256" key="5">
    <source>
        <dbReference type="ARBA" id="ARBA00022692"/>
    </source>
</evidence>
<dbReference type="AlphaFoldDB" id="A0A0L6JRJ5"/>
<keyword evidence="8 10" id="KW-0472">Membrane</keyword>
<evidence type="ECO:0000313" key="11">
    <source>
        <dbReference type="EMBL" id="KNY28017.1"/>
    </source>
</evidence>
<keyword evidence="6 10" id="KW-1133">Transmembrane helix</keyword>
<dbReference type="UniPathway" id="UPA00148"/>
<evidence type="ECO:0000256" key="7">
    <source>
        <dbReference type="ARBA" id="ARBA00023065"/>
    </source>
</evidence>
<evidence type="ECO:0000256" key="9">
    <source>
        <dbReference type="ARBA" id="ARBA00023285"/>
    </source>
</evidence>
<evidence type="ECO:0000313" key="12">
    <source>
        <dbReference type="Proteomes" id="UP000036923"/>
    </source>
</evidence>
<keyword evidence="1 10" id="KW-0171">Cobalt transport</keyword>
<dbReference type="RefSeq" id="WP_036939076.1">
    <property type="nucleotide sequence ID" value="NZ_JQKC01000008.1"/>
</dbReference>
<feature type="transmembrane region" description="Helical" evidence="10">
    <location>
        <begin position="77"/>
        <end position="96"/>
    </location>
</feature>
<comment type="subcellular location">
    <subcellularLocation>
        <location evidence="10">Cell membrane</location>
        <topology evidence="10">Multi-pass membrane protein</topology>
    </subcellularLocation>
</comment>
<dbReference type="GO" id="GO:0015087">
    <property type="term" value="F:cobalt ion transmembrane transporter activity"/>
    <property type="evidence" value="ECO:0007669"/>
    <property type="project" value="UniProtKB-UniRule"/>
</dbReference>
<dbReference type="PATRIC" id="fig|398512.5.peg.3446"/>
<dbReference type="OrthoDB" id="1551318at2"/>
<comment type="similarity">
    <text evidence="10">Belongs to the CbiN family.</text>
</comment>
<organism evidence="11 12">
    <name type="scientific">Pseudobacteroides cellulosolvens ATCC 35603 = DSM 2933</name>
    <dbReference type="NCBI Taxonomy" id="398512"/>
    <lineage>
        <taxon>Bacteria</taxon>
        <taxon>Bacillati</taxon>
        <taxon>Bacillota</taxon>
        <taxon>Clostridia</taxon>
        <taxon>Eubacteriales</taxon>
        <taxon>Oscillospiraceae</taxon>
        <taxon>Pseudobacteroides</taxon>
    </lineage>
</organism>
<dbReference type="GO" id="GO:0009236">
    <property type="term" value="P:cobalamin biosynthetic process"/>
    <property type="evidence" value="ECO:0007669"/>
    <property type="project" value="UniProtKB-UniRule"/>
</dbReference>
<protein>
    <recommendedName>
        <fullName evidence="10">Cobalt transport protein CbiN</fullName>
    </recommendedName>
    <alternativeName>
        <fullName evidence="10">Energy-coupling factor transporter probable substrate-capture protein CbiN</fullName>
        <shortName evidence="10">ECF transporter S component CbiN</shortName>
    </alternativeName>
</protein>
<feature type="transmembrane region" description="Helical" evidence="10">
    <location>
        <begin position="14"/>
        <end position="35"/>
    </location>
</feature>
<gene>
    <name evidence="10" type="primary">cbiN</name>
    <name evidence="11" type="ORF">Bccel_3288</name>
</gene>
<dbReference type="STRING" id="398512.Bccel_3288"/>
<keyword evidence="2 10" id="KW-0813">Transport</keyword>
<keyword evidence="7 10" id="KW-0406">Ion transport</keyword>
<keyword evidence="9 10" id="KW-0170">Cobalt</keyword>
<evidence type="ECO:0000256" key="10">
    <source>
        <dbReference type="HAMAP-Rule" id="MF_00330"/>
    </source>
</evidence>
<dbReference type="EMBL" id="LGTC01000001">
    <property type="protein sequence ID" value="KNY28017.1"/>
    <property type="molecule type" value="Genomic_DNA"/>
</dbReference>
<dbReference type="Proteomes" id="UP000036923">
    <property type="component" value="Unassembled WGS sequence"/>
</dbReference>
<dbReference type="NCBIfam" id="NF002780">
    <property type="entry name" value="PRK02898.1"/>
    <property type="match status" value="1"/>
</dbReference>
<dbReference type="Pfam" id="PF02553">
    <property type="entry name" value="CbiN"/>
    <property type="match status" value="1"/>
</dbReference>
<accession>A0A0L6JRJ5</accession>
<comment type="subunit">
    <text evidence="10">Forms an energy-coupling factor (ECF) transporter complex composed of an ATP-binding protein (A component, CbiO), a transmembrane protein (T component, CbiQ) and 2 possible substrate-capture proteins (S components, CbiM and CbiN) of unknown stoichimetry.</text>
</comment>
<dbReference type="GO" id="GO:0005886">
    <property type="term" value="C:plasma membrane"/>
    <property type="evidence" value="ECO:0007669"/>
    <property type="project" value="UniProtKB-SubCell"/>
</dbReference>
<comment type="caution">
    <text evidence="11">The sequence shown here is derived from an EMBL/GenBank/DDBJ whole genome shotgun (WGS) entry which is preliminary data.</text>
</comment>
<dbReference type="NCBIfam" id="TIGR01165">
    <property type="entry name" value="cbiN"/>
    <property type="match status" value="1"/>
</dbReference>
<dbReference type="PANTHER" id="PTHR38662:SF1">
    <property type="entry name" value="COBALT TRANSPORT PROTEIN CBIN"/>
    <property type="match status" value="1"/>
</dbReference>
<dbReference type="PANTHER" id="PTHR38662">
    <property type="entry name" value="COBALT TRANSPORT PROTEIN CBIN"/>
    <property type="match status" value="1"/>
</dbReference>
<evidence type="ECO:0000256" key="4">
    <source>
        <dbReference type="ARBA" id="ARBA00022573"/>
    </source>
</evidence>
<keyword evidence="5 10" id="KW-0812">Transmembrane</keyword>
<evidence type="ECO:0000256" key="2">
    <source>
        <dbReference type="ARBA" id="ARBA00022448"/>
    </source>
</evidence>